<dbReference type="PROSITE" id="PS51257">
    <property type="entry name" value="PROKAR_LIPOPROTEIN"/>
    <property type="match status" value="1"/>
</dbReference>
<dbReference type="KEGG" id="fya:KMW28_25825"/>
<proteinExistence type="predicted"/>
<organism evidence="1 2">
    <name type="scientific">Flammeovirga yaeyamensis</name>
    <dbReference type="NCBI Taxonomy" id="367791"/>
    <lineage>
        <taxon>Bacteria</taxon>
        <taxon>Pseudomonadati</taxon>
        <taxon>Bacteroidota</taxon>
        <taxon>Cytophagia</taxon>
        <taxon>Cytophagales</taxon>
        <taxon>Flammeovirgaceae</taxon>
        <taxon>Flammeovirga</taxon>
    </lineage>
</organism>
<dbReference type="AlphaFoldDB" id="A0AAX1ND24"/>
<reference evidence="1 2" key="1">
    <citation type="submission" date="2021-05" db="EMBL/GenBank/DDBJ databases">
        <title>Comparative genomic studies on the polysaccharide-degrading batcterial strains of the Flammeovirga genus.</title>
        <authorList>
            <person name="Zewei F."/>
            <person name="Zheng Z."/>
            <person name="Yu L."/>
            <person name="Ruyue G."/>
            <person name="Yanhong M."/>
            <person name="Yuanyuan C."/>
            <person name="Jingyan G."/>
            <person name="Wenjun H."/>
        </authorList>
    </citation>
    <scope>NUCLEOTIDE SEQUENCE [LARGE SCALE GENOMIC DNA]</scope>
    <source>
        <strain evidence="1 2">NBRC:100898</strain>
    </source>
</reference>
<keyword evidence="2" id="KW-1185">Reference proteome</keyword>
<protein>
    <submittedName>
        <fullName evidence="1">Uncharacterized protein</fullName>
    </submittedName>
</protein>
<sequence>MKKLLVTIIVGTSILFASCTPKADPLPYLPKKQINEFFVEHDIQLDTTSVSIPVGE</sequence>
<gene>
    <name evidence="1" type="ORF">KMW28_25825</name>
</gene>
<accession>A0AAX1ND24</accession>
<dbReference type="RefSeq" id="WP_169663796.1">
    <property type="nucleotide sequence ID" value="NZ_CP076133.1"/>
</dbReference>
<name>A0AAX1ND24_9BACT</name>
<dbReference type="EMBL" id="CP076133">
    <property type="protein sequence ID" value="QWG04316.1"/>
    <property type="molecule type" value="Genomic_DNA"/>
</dbReference>
<evidence type="ECO:0000313" key="2">
    <source>
        <dbReference type="Proteomes" id="UP000678679"/>
    </source>
</evidence>
<dbReference type="Proteomes" id="UP000678679">
    <property type="component" value="Chromosome 2"/>
</dbReference>
<evidence type="ECO:0000313" key="1">
    <source>
        <dbReference type="EMBL" id="QWG04316.1"/>
    </source>
</evidence>